<evidence type="ECO:0000259" key="1">
    <source>
        <dbReference type="Pfam" id="PF00248"/>
    </source>
</evidence>
<dbReference type="RefSeq" id="WP_211937445.1">
    <property type="nucleotide sequence ID" value="NZ_CP073078.1"/>
</dbReference>
<dbReference type="Proteomes" id="UP000676409">
    <property type="component" value="Chromosome"/>
</dbReference>
<dbReference type="Pfam" id="PF00248">
    <property type="entry name" value="Aldo_ket_red"/>
    <property type="match status" value="1"/>
</dbReference>
<dbReference type="PANTHER" id="PTHR43312">
    <property type="entry name" value="D-THREO-ALDOSE 1-DEHYDROGENASE"/>
    <property type="match status" value="1"/>
</dbReference>
<dbReference type="Gene3D" id="3.20.20.100">
    <property type="entry name" value="NADP-dependent oxidoreductase domain"/>
    <property type="match status" value="1"/>
</dbReference>
<dbReference type="PRINTS" id="PR00069">
    <property type="entry name" value="ALDKETRDTASE"/>
</dbReference>
<gene>
    <name evidence="2" type="ORF">KCG34_20430</name>
</gene>
<reference evidence="2" key="1">
    <citation type="submission" date="2021-04" db="EMBL/GenBank/DDBJ databases">
        <title>The complete genome sequence of Caulobacter sp. S6.</title>
        <authorList>
            <person name="Tang Y."/>
            <person name="Ouyang W."/>
            <person name="Liu Q."/>
            <person name="Huang B."/>
            <person name="Guo Z."/>
            <person name="Lei P."/>
        </authorList>
    </citation>
    <scope>NUCLEOTIDE SEQUENCE</scope>
    <source>
        <strain evidence="2">S6</strain>
    </source>
</reference>
<dbReference type="AlphaFoldDB" id="A0A975IU36"/>
<dbReference type="InterPro" id="IPR020471">
    <property type="entry name" value="AKR"/>
</dbReference>
<sequence length="327" mass="34768">MHTQDLGPIEAVSRVTLGGGGLGELWGETTPAEAIATLNEAVEAGINLIDTAPLYKNCEAVIGAAFQGRPPQGLRFTSKVYLGSPPAGEVAGRIEAALAASLAAMRLERLDLYFLHTNICPDGYIYARGAHRQANFATFWSLYRDEVIPAFERLKAQGRIGAWGITATGVPATILQALAAEPRPQVCQAVSNLLDSIGDMRSYAEPPQPRAIIAEAVRQGVGVMGIRAVQAGALTRAIDRELHPRSAELADYARAAPYRALCEAWGADPALVAHRYALGMEGVDTLILGVKNREELRQCLEAERLGPLSAEEVAAVDALGLSAPQPV</sequence>
<organism evidence="2 3">
    <name type="scientific">Phenylobacterium montanum</name>
    <dbReference type="NCBI Taxonomy" id="2823693"/>
    <lineage>
        <taxon>Bacteria</taxon>
        <taxon>Pseudomonadati</taxon>
        <taxon>Pseudomonadota</taxon>
        <taxon>Alphaproteobacteria</taxon>
        <taxon>Caulobacterales</taxon>
        <taxon>Caulobacteraceae</taxon>
        <taxon>Phenylobacterium</taxon>
    </lineage>
</organism>
<name>A0A975IU36_9CAUL</name>
<protein>
    <submittedName>
        <fullName evidence="2">Aldo/keto reductase</fullName>
    </submittedName>
</protein>
<dbReference type="SUPFAM" id="SSF51430">
    <property type="entry name" value="NAD(P)-linked oxidoreductase"/>
    <property type="match status" value="1"/>
</dbReference>
<feature type="domain" description="NADP-dependent oxidoreductase" evidence="1">
    <location>
        <begin position="15"/>
        <end position="319"/>
    </location>
</feature>
<dbReference type="GO" id="GO:0016491">
    <property type="term" value="F:oxidoreductase activity"/>
    <property type="evidence" value="ECO:0007669"/>
    <property type="project" value="InterPro"/>
</dbReference>
<evidence type="ECO:0000313" key="2">
    <source>
        <dbReference type="EMBL" id="QUD87393.1"/>
    </source>
</evidence>
<dbReference type="KEGG" id="caul:KCG34_20430"/>
<dbReference type="PANTHER" id="PTHR43312:SF1">
    <property type="entry name" value="NADP-DEPENDENT OXIDOREDUCTASE DOMAIN-CONTAINING PROTEIN"/>
    <property type="match status" value="1"/>
</dbReference>
<keyword evidence="3" id="KW-1185">Reference proteome</keyword>
<dbReference type="InterPro" id="IPR053135">
    <property type="entry name" value="AKR2_Oxidoreductase"/>
</dbReference>
<accession>A0A975IU36</accession>
<dbReference type="InterPro" id="IPR036812">
    <property type="entry name" value="NAD(P)_OxRdtase_dom_sf"/>
</dbReference>
<dbReference type="EMBL" id="CP073078">
    <property type="protein sequence ID" value="QUD87393.1"/>
    <property type="molecule type" value="Genomic_DNA"/>
</dbReference>
<dbReference type="InterPro" id="IPR023210">
    <property type="entry name" value="NADP_OxRdtase_dom"/>
</dbReference>
<evidence type="ECO:0000313" key="3">
    <source>
        <dbReference type="Proteomes" id="UP000676409"/>
    </source>
</evidence>
<proteinExistence type="predicted"/>